<protein>
    <submittedName>
        <fullName evidence="9">Peroxiredoxin pmp20</fullName>
    </submittedName>
</protein>
<comment type="function">
    <text evidence="7">Thiol-specific peroxidase that catalyzes the reduction of hydrogen peroxide and organic hydroperoxides to water and alcohols, respectively. Plays a role in cell protection against oxidative stress by detoxifying peroxides.</text>
</comment>
<name>A0A369JSH6_HYPMA</name>
<comment type="similarity">
    <text evidence="1 7">Belongs to the peroxiredoxin family. Prx5 subfamily.</text>
</comment>
<dbReference type="CDD" id="cd03013">
    <property type="entry name" value="PRX5_like"/>
    <property type="match status" value="1"/>
</dbReference>
<dbReference type="OrthoDB" id="1882547at2759"/>
<dbReference type="FunCoup" id="A0A369JSH6">
    <property type="interactions" value="214"/>
</dbReference>
<dbReference type="InterPro" id="IPR036249">
    <property type="entry name" value="Thioredoxin-like_sf"/>
</dbReference>
<proteinExistence type="inferred from homology"/>
<dbReference type="GO" id="GO:0005739">
    <property type="term" value="C:mitochondrion"/>
    <property type="evidence" value="ECO:0007669"/>
    <property type="project" value="TreeGrafter"/>
</dbReference>
<dbReference type="GO" id="GO:0005777">
    <property type="term" value="C:peroxisome"/>
    <property type="evidence" value="ECO:0007669"/>
    <property type="project" value="TreeGrafter"/>
</dbReference>
<dbReference type="SUPFAM" id="SSF52833">
    <property type="entry name" value="Thioredoxin-like"/>
    <property type="match status" value="1"/>
</dbReference>
<dbReference type="STRING" id="39966.A0A369JSH6"/>
<dbReference type="GO" id="GO:0034599">
    <property type="term" value="P:cellular response to oxidative stress"/>
    <property type="evidence" value="ECO:0007669"/>
    <property type="project" value="InterPro"/>
</dbReference>
<accession>A0A369JSH6</accession>
<dbReference type="EMBL" id="LUEZ02000051">
    <property type="protein sequence ID" value="RDB22314.1"/>
    <property type="molecule type" value="Genomic_DNA"/>
</dbReference>
<dbReference type="Gene3D" id="3.40.30.10">
    <property type="entry name" value="Glutaredoxin"/>
    <property type="match status" value="1"/>
</dbReference>
<reference evidence="9" key="1">
    <citation type="submission" date="2018-04" db="EMBL/GenBank/DDBJ databases">
        <title>Whole genome sequencing of Hypsizygus marmoreus.</title>
        <authorList>
            <person name="Choi I.-G."/>
            <person name="Min B."/>
            <person name="Kim J.-G."/>
            <person name="Kim S."/>
            <person name="Oh Y.-L."/>
            <person name="Kong W.-S."/>
            <person name="Park H."/>
            <person name="Jeong J."/>
            <person name="Song E.-S."/>
        </authorList>
    </citation>
    <scope>NUCLEOTIDE SEQUENCE [LARGE SCALE GENOMIC DNA]</scope>
    <source>
        <strain evidence="9">51987-8</strain>
    </source>
</reference>
<keyword evidence="4 7" id="KW-0560">Oxidoreductase</keyword>
<feature type="active site" description="Cysteine sulfenic acid (-SOH) intermediate" evidence="6">
    <location>
        <position position="53"/>
    </location>
</feature>
<dbReference type="InterPro" id="IPR013740">
    <property type="entry name" value="Redoxin"/>
</dbReference>
<dbReference type="AlphaFoldDB" id="A0A369JSH6"/>
<evidence type="ECO:0000259" key="8">
    <source>
        <dbReference type="PROSITE" id="PS51352"/>
    </source>
</evidence>
<evidence type="ECO:0000256" key="1">
    <source>
        <dbReference type="ARBA" id="ARBA00010505"/>
    </source>
</evidence>
<keyword evidence="10" id="KW-1185">Reference proteome</keyword>
<feature type="domain" description="Thioredoxin" evidence="8">
    <location>
        <begin position="12"/>
        <end position="165"/>
    </location>
</feature>
<evidence type="ECO:0000256" key="4">
    <source>
        <dbReference type="ARBA" id="ARBA00023002"/>
    </source>
</evidence>
<dbReference type="PANTHER" id="PTHR10430:SF39">
    <property type="entry name" value="PEROXISOMAL MEMBRANE ASSOCIATED PROTEIN 20"/>
    <property type="match status" value="1"/>
</dbReference>
<keyword evidence="5 7" id="KW-0676">Redox-active center</keyword>
<evidence type="ECO:0000313" key="9">
    <source>
        <dbReference type="EMBL" id="RDB22314.1"/>
    </source>
</evidence>
<organism evidence="9 10">
    <name type="scientific">Hypsizygus marmoreus</name>
    <name type="common">White beech mushroom</name>
    <name type="synonym">Agaricus marmoreus</name>
    <dbReference type="NCBI Taxonomy" id="39966"/>
    <lineage>
        <taxon>Eukaryota</taxon>
        <taxon>Fungi</taxon>
        <taxon>Dikarya</taxon>
        <taxon>Basidiomycota</taxon>
        <taxon>Agaricomycotina</taxon>
        <taxon>Agaricomycetes</taxon>
        <taxon>Agaricomycetidae</taxon>
        <taxon>Agaricales</taxon>
        <taxon>Tricholomatineae</taxon>
        <taxon>Lyophyllaceae</taxon>
        <taxon>Hypsizygus</taxon>
    </lineage>
</organism>
<comment type="caution">
    <text evidence="9">The sequence shown here is derived from an EMBL/GenBank/DDBJ whole genome shotgun (WGS) entry which is preliminary data.</text>
</comment>
<evidence type="ECO:0000256" key="2">
    <source>
        <dbReference type="ARBA" id="ARBA00022559"/>
    </source>
</evidence>
<dbReference type="InParanoid" id="A0A369JSH6"/>
<dbReference type="GO" id="GO:0005829">
    <property type="term" value="C:cytosol"/>
    <property type="evidence" value="ECO:0007669"/>
    <property type="project" value="TreeGrafter"/>
</dbReference>
<evidence type="ECO:0000313" key="10">
    <source>
        <dbReference type="Proteomes" id="UP000076154"/>
    </source>
</evidence>
<dbReference type="GO" id="GO:0045454">
    <property type="term" value="P:cell redox homeostasis"/>
    <property type="evidence" value="ECO:0007669"/>
    <property type="project" value="TreeGrafter"/>
</dbReference>
<sequence>MSAQTLLATPQIQVGGTIPAHDVKELAPDASSTLVLKGRNIIVGVPGAYTGTCHAQVPQYLDAYDEFKAKGVNEIYVVAVNDAFVTKAWKENLAPKGSNVHFIADDKAAFAGSLGLLFDGTPVFGGPRSKRYVIVTDDDKVASLDIEADPGKITVTAAKAILSKL</sequence>
<keyword evidence="3 7" id="KW-0049">Antioxidant</keyword>
<gene>
    <name evidence="9" type="primary">pmp20</name>
    <name evidence="9" type="ORF">Hypma_010525</name>
</gene>
<dbReference type="GO" id="GO:0008379">
    <property type="term" value="F:thioredoxin peroxidase activity"/>
    <property type="evidence" value="ECO:0007669"/>
    <property type="project" value="InterPro"/>
</dbReference>
<dbReference type="PANTHER" id="PTHR10430">
    <property type="entry name" value="PEROXIREDOXIN"/>
    <property type="match status" value="1"/>
</dbReference>
<evidence type="ECO:0000256" key="6">
    <source>
        <dbReference type="PIRSR" id="PIRSR637944-1"/>
    </source>
</evidence>
<dbReference type="Pfam" id="PF08534">
    <property type="entry name" value="Redoxin"/>
    <property type="match status" value="1"/>
</dbReference>
<dbReference type="InterPro" id="IPR037944">
    <property type="entry name" value="PRX5-like"/>
</dbReference>
<dbReference type="PROSITE" id="PS51352">
    <property type="entry name" value="THIOREDOXIN_2"/>
    <property type="match status" value="1"/>
</dbReference>
<dbReference type="GO" id="GO:0042744">
    <property type="term" value="P:hydrogen peroxide catabolic process"/>
    <property type="evidence" value="ECO:0007669"/>
    <property type="project" value="TreeGrafter"/>
</dbReference>
<keyword evidence="2 7" id="KW-0575">Peroxidase</keyword>
<dbReference type="InterPro" id="IPR013766">
    <property type="entry name" value="Thioredoxin_domain"/>
</dbReference>
<evidence type="ECO:0000256" key="3">
    <source>
        <dbReference type="ARBA" id="ARBA00022862"/>
    </source>
</evidence>
<evidence type="ECO:0000256" key="7">
    <source>
        <dbReference type="RuleBase" id="RU366011"/>
    </source>
</evidence>
<dbReference type="Proteomes" id="UP000076154">
    <property type="component" value="Unassembled WGS sequence"/>
</dbReference>
<evidence type="ECO:0000256" key="5">
    <source>
        <dbReference type="ARBA" id="ARBA00023284"/>
    </source>
</evidence>